<dbReference type="EMBL" id="JADWDJ010000019">
    <property type="protein sequence ID" value="KAG5265743.1"/>
    <property type="molecule type" value="Genomic_DNA"/>
</dbReference>
<keyword evidence="3" id="KW-1185">Reference proteome</keyword>
<evidence type="ECO:0000313" key="3">
    <source>
        <dbReference type="Proteomes" id="UP000823561"/>
    </source>
</evidence>
<dbReference type="Proteomes" id="UP000823561">
    <property type="component" value="Chromosome 19"/>
</dbReference>
<accession>A0AAV6FSA5</accession>
<feature type="compositionally biased region" description="Basic and acidic residues" evidence="1">
    <location>
        <begin position="44"/>
        <end position="56"/>
    </location>
</feature>
<feature type="region of interest" description="Disordered" evidence="1">
    <location>
        <begin position="12"/>
        <end position="71"/>
    </location>
</feature>
<reference evidence="2" key="1">
    <citation type="submission" date="2020-10" db="EMBL/GenBank/DDBJ databases">
        <title>Chromosome-scale genome assembly of the Allis shad, Alosa alosa.</title>
        <authorList>
            <person name="Margot Z."/>
            <person name="Christophe K."/>
            <person name="Cabau C."/>
            <person name="Louis A."/>
            <person name="Berthelot C."/>
            <person name="Parey E."/>
            <person name="Roest Crollius H."/>
            <person name="Montfort J."/>
            <person name="Robinson-Rechavi M."/>
            <person name="Bucao C."/>
            <person name="Bouchez O."/>
            <person name="Gislard M."/>
            <person name="Lluch J."/>
            <person name="Milhes M."/>
            <person name="Lampietro C."/>
            <person name="Lopez Roques C."/>
            <person name="Donnadieu C."/>
            <person name="Braasch I."/>
            <person name="Desvignes T."/>
            <person name="Postlethwait J."/>
            <person name="Bobe J."/>
            <person name="Guiguen Y."/>
        </authorList>
    </citation>
    <scope>NUCLEOTIDE SEQUENCE</scope>
    <source>
        <strain evidence="2">M-15738</strain>
        <tissue evidence="2">Blood</tissue>
    </source>
</reference>
<organism evidence="2 3">
    <name type="scientific">Alosa alosa</name>
    <name type="common">allis shad</name>
    <dbReference type="NCBI Taxonomy" id="278164"/>
    <lineage>
        <taxon>Eukaryota</taxon>
        <taxon>Metazoa</taxon>
        <taxon>Chordata</taxon>
        <taxon>Craniata</taxon>
        <taxon>Vertebrata</taxon>
        <taxon>Euteleostomi</taxon>
        <taxon>Actinopterygii</taxon>
        <taxon>Neopterygii</taxon>
        <taxon>Teleostei</taxon>
        <taxon>Clupei</taxon>
        <taxon>Clupeiformes</taxon>
        <taxon>Clupeoidei</taxon>
        <taxon>Clupeidae</taxon>
        <taxon>Alosa</taxon>
    </lineage>
</organism>
<comment type="caution">
    <text evidence="2">The sequence shown here is derived from an EMBL/GenBank/DDBJ whole genome shotgun (WGS) entry which is preliminary data.</text>
</comment>
<sequence length="102" mass="11097">MDIRQFFLNRGRGKGTVRRDEEDEGVAATTIEGESAGGGEGGGEEGRKEGEERGERAQAGQSSTRQEEEKDRLDKAVFVAVFGAWAVHRDHIFLQCIQGTGS</sequence>
<evidence type="ECO:0000256" key="1">
    <source>
        <dbReference type="SAM" id="MobiDB-lite"/>
    </source>
</evidence>
<gene>
    <name evidence="2" type="ORF">AALO_G00245900</name>
</gene>
<proteinExistence type="predicted"/>
<evidence type="ECO:0000313" key="2">
    <source>
        <dbReference type="EMBL" id="KAG5265743.1"/>
    </source>
</evidence>
<name>A0AAV6FSA5_9TELE</name>
<dbReference type="AlphaFoldDB" id="A0AAV6FSA5"/>
<protein>
    <submittedName>
        <fullName evidence="2">Uncharacterized protein</fullName>
    </submittedName>
</protein>